<dbReference type="GO" id="GO:0003700">
    <property type="term" value="F:DNA-binding transcription factor activity"/>
    <property type="evidence" value="ECO:0007669"/>
    <property type="project" value="InterPro"/>
</dbReference>
<dbReference type="CDD" id="cd08432">
    <property type="entry name" value="PBP2_GcdR_TrpI_HvrB_AmpR_like"/>
    <property type="match status" value="1"/>
</dbReference>
<dbReference type="InterPro" id="IPR005119">
    <property type="entry name" value="LysR_subst-bd"/>
</dbReference>
<dbReference type="HOGENOM" id="CLU_039613_37_0_4"/>
<dbReference type="Pfam" id="PF00126">
    <property type="entry name" value="HTH_1"/>
    <property type="match status" value="1"/>
</dbReference>
<dbReference type="GO" id="GO:0006351">
    <property type="term" value="P:DNA-templated transcription"/>
    <property type="evidence" value="ECO:0007669"/>
    <property type="project" value="TreeGrafter"/>
</dbReference>
<evidence type="ECO:0000256" key="4">
    <source>
        <dbReference type="ARBA" id="ARBA00023163"/>
    </source>
</evidence>
<dbReference type="OrthoDB" id="9178397at2"/>
<dbReference type="FunFam" id="1.10.10.10:FF:000001">
    <property type="entry name" value="LysR family transcriptional regulator"/>
    <property type="match status" value="1"/>
</dbReference>
<evidence type="ECO:0000313" key="6">
    <source>
        <dbReference type="EMBL" id="ACV36307.1"/>
    </source>
</evidence>
<dbReference type="InterPro" id="IPR036390">
    <property type="entry name" value="WH_DNA-bd_sf"/>
</dbReference>
<keyword evidence="4" id="KW-0804">Transcription</keyword>
<protein>
    <submittedName>
        <fullName evidence="6">Transcriptional regulator, LysR family</fullName>
    </submittedName>
</protein>
<organism evidence="6">
    <name type="scientific">Accumulibacter regalis</name>
    <dbReference type="NCBI Taxonomy" id="522306"/>
    <lineage>
        <taxon>Bacteria</taxon>
        <taxon>Pseudomonadati</taxon>
        <taxon>Pseudomonadota</taxon>
        <taxon>Betaproteobacteria</taxon>
        <taxon>Candidatus Accumulibacter</taxon>
    </lineage>
</organism>
<dbReference type="KEGG" id="app:CAP2UW1_3030"/>
<dbReference type="InterPro" id="IPR000847">
    <property type="entry name" value="LysR_HTH_N"/>
</dbReference>
<dbReference type="InterPro" id="IPR036388">
    <property type="entry name" value="WH-like_DNA-bd_sf"/>
</dbReference>
<evidence type="ECO:0000256" key="1">
    <source>
        <dbReference type="ARBA" id="ARBA00009437"/>
    </source>
</evidence>
<keyword evidence="3" id="KW-0238">DNA-binding</keyword>
<dbReference type="SUPFAM" id="SSF53850">
    <property type="entry name" value="Periplasmic binding protein-like II"/>
    <property type="match status" value="1"/>
</dbReference>
<evidence type="ECO:0000259" key="5">
    <source>
        <dbReference type="PROSITE" id="PS50931"/>
    </source>
</evidence>
<accession>C7RUR2</accession>
<dbReference type="STRING" id="522306.CAP2UW1_3030"/>
<dbReference type="PANTHER" id="PTHR30537:SF26">
    <property type="entry name" value="GLYCINE CLEAVAGE SYSTEM TRANSCRIPTIONAL ACTIVATOR"/>
    <property type="match status" value="1"/>
</dbReference>
<keyword evidence="2" id="KW-0805">Transcription regulation</keyword>
<feature type="domain" description="HTH lysR-type" evidence="5">
    <location>
        <begin position="7"/>
        <end position="64"/>
    </location>
</feature>
<comment type="similarity">
    <text evidence="1">Belongs to the LysR transcriptional regulatory family.</text>
</comment>
<dbReference type="PROSITE" id="PS50931">
    <property type="entry name" value="HTH_LYSR"/>
    <property type="match status" value="1"/>
</dbReference>
<dbReference type="Gene3D" id="3.40.190.10">
    <property type="entry name" value="Periplasmic binding protein-like II"/>
    <property type="match status" value="2"/>
</dbReference>
<dbReference type="EMBL" id="CP001715">
    <property type="protein sequence ID" value="ACV36307.1"/>
    <property type="molecule type" value="Genomic_DNA"/>
</dbReference>
<proteinExistence type="inferred from homology"/>
<dbReference type="PANTHER" id="PTHR30537">
    <property type="entry name" value="HTH-TYPE TRANSCRIPTIONAL REGULATOR"/>
    <property type="match status" value="1"/>
</dbReference>
<sequence length="312" mass="34330">MNTTPRVSLHLVRGFWVAARHLSFTRAAAELFVTQSAVSREIKKLEEQLGQPLFHRVNRTLQLTQAGEELYRAVDEALALIDAATDRLAGVERSLTVTTTIPLASLWLVPRLPRFTQRQPAIDVRIVASNDVLDLVQAHMDIAIRYASPGGAAPPGRPLVGYSTFPVCTPALMRDPARPLRTFADLAQHVLLEFETTVHGRPWYDWEQWFSAVKVAKFKPAGRQRFSHYDQVVEAAMAGSGVAIGKRPHLNSKLQAGTLCAPFGTHGVASLGSFHVVVAPSATGRGAVGDAFVAWLRSEVRRDERAMAKKRD</sequence>
<dbReference type="SUPFAM" id="SSF46785">
    <property type="entry name" value="Winged helix' DNA-binding domain"/>
    <property type="match status" value="1"/>
</dbReference>
<reference evidence="6" key="1">
    <citation type="submission" date="2009-08" db="EMBL/GenBank/DDBJ databases">
        <authorList>
            <consortium name="US DOE Joint Genome Institute"/>
            <person name="Lucas S."/>
            <person name="Copeland A."/>
            <person name="Lapidus A."/>
            <person name="Glavina del Rio T."/>
            <person name="Dalin E."/>
            <person name="Tice H."/>
            <person name="Bruce D."/>
            <person name="Barry K."/>
            <person name="Pitluck S."/>
            <person name="Lowry S."/>
            <person name="Larimer F."/>
            <person name="Land M."/>
            <person name="Hauser L."/>
            <person name="Kyrpides N."/>
            <person name="Ivanova N."/>
            <person name="McMahon K.D."/>
            <person name="Hugenholtz P."/>
        </authorList>
    </citation>
    <scope>NUCLEOTIDE SEQUENCE</scope>
    <source>
        <strain evidence="6">UW-1</strain>
    </source>
</reference>
<dbReference type="InterPro" id="IPR058163">
    <property type="entry name" value="LysR-type_TF_proteobact-type"/>
</dbReference>
<reference evidence="6" key="2">
    <citation type="submission" date="2009-09" db="EMBL/GenBank/DDBJ databases">
        <title>Complete sequence of chromosome of Candidatus Accumulibacter phosphatis clade IIA str. UW-1.</title>
        <authorList>
            <consortium name="US DOE Joint Genome Institute"/>
            <person name="Martin H.G."/>
            <person name="Ivanova N."/>
            <person name="Kunin V."/>
            <person name="Warnecke F."/>
            <person name="Barry K."/>
            <person name="He S."/>
            <person name="Salamov A."/>
            <person name="Szeto E."/>
            <person name="Dalin E."/>
            <person name="Pangilinan J.L."/>
            <person name="Lapidus A."/>
            <person name="Lowry S."/>
            <person name="Kyrpides N.C."/>
            <person name="McMahon K.D."/>
            <person name="Hugenholtz P."/>
        </authorList>
    </citation>
    <scope>NUCLEOTIDE SEQUENCE [LARGE SCALE GENOMIC DNA]</scope>
    <source>
        <strain evidence="6">UW-1</strain>
    </source>
</reference>
<dbReference type="eggNOG" id="COG0583">
    <property type="taxonomic scope" value="Bacteria"/>
</dbReference>
<dbReference type="Pfam" id="PF03466">
    <property type="entry name" value="LysR_substrate"/>
    <property type="match status" value="1"/>
</dbReference>
<evidence type="ECO:0000256" key="2">
    <source>
        <dbReference type="ARBA" id="ARBA00023015"/>
    </source>
</evidence>
<dbReference type="AlphaFoldDB" id="C7RUR2"/>
<dbReference type="PRINTS" id="PR00039">
    <property type="entry name" value="HTHLYSR"/>
</dbReference>
<evidence type="ECO:0000256" key="3">
    <source>
        <dbReference type="ARBA" id="ARBA00023125"/>
    </source>
</evidence>
<dbReference type="Gene3D" id="1.10.10.10">
    <property type="entry name" value="Winged helix-like DNA-binding domain superfamily/Winged helix DNA-binding domain"/>
    <property type="match status" value="1"/>
</dbReference>
<gene>
    <name evidence="6" type="ordered locus">CAP2UW1_3030</name>
</gene>
<dbReference type="GO" id="GO:0043565">
    <property type="term" value="F:sequence-specific DNA binding"/>
    <property type="evidence" value="ECO:0007669"/>
    <property type="project" value="TreeGrafter"/>
</dbReference>
<name>C7RUR2_ACCRE</name>